<feature type="domain" description="Histidine kinase" evidence="13">
    <location>
        <begin position="272"/>
        <end position="489"/>
    </location>
</feature>
<dbReference type="Gene3D" id="3.30.565.10">
    <property type="entry name" value="Histidine kinase-like ATPase, C-terminal domain"/>
    <property type="match status" value="1"/>
</dbReference>
<keyword evidence="16" id="KW-1185">Reference proteome</keyword>
<dbReference type="InterPro" id="IPR003594">
    <property type="entry name" value="HATPase_dom"/>
</dbReference>
<feature type="transmembrane region" description="Helical" evidence="12">
    <location>
        <begin position="21"/>
        <end position="40"/>
    </location>
</feature>
<accession>K9E8S1</accession>
<dbReference type="OrthoDB" id="9786919at2"/>
<keyword evidence="10" id="KW-0902">Two-component regulatory system</keyword>
<organism evidence="15 16">
    <name type="scientific">Alloiococcus otitis ATCC 51267</name>
    <dbReference type="NCBI Taxonomy" id="883081"/>
    <lineage>
        <taxon>Bacteria</taxon>
        <taxon>Bacillati</taxon>
        <taxon>Bacillota</taxon>
        <taxon>Bacilli</taxon>
        <taxon>Lactobacillales</taxon>
        <taxon>Carnobacteriaceae</taxon>
        <taxon>Alloiococcus</taxon>
    </lineage>
</organism>
<dbReference type="GO" id="GO:0016020">
    <property type="term" value="C:membrane"/>
    <property type="evidence" value="ECO:0007669"/>
    <property type="project" value="UniProtKB-SubCell"/>
</dbReference>
<keyword evidence="6" id="KW-0808">Transferase</keyword>
<feature type="domain" description="HAMP" evidence="14">
    <location>
        <begin position="211"/>
        <end position="264"/>
    </location>
</feature>
<dbReference type="PATRIC" id="fig|883081.3.peg.1441"/>
<dbReference type="InterPro" id="IPR003660">
    <property type="entry name" value="HAMP_dom"/>
</dbReference>
<feature type="transmembrane region" description="Helical" evidence="12">
    <location>
        <begin position="187"/>
        <end position="209"/>
    </location>
</feature>
<dbReference type="SMART" id="SM00304">
    <property type="entry name" value="HAMP"/>
    <property type="match status" value="1"/>
</dbReference>
<protein>
    <recommendedName>
        <fullName evidence="4">Signal transduction histidine-protein kinase ArlS</fullName>
        <ecNumber evidence="3">2.7.13.3</ecNumber>
    </recommendedName>
</protein>
<dbReference type="InterPro" id="IPR036097">
    <property type="entry name" value="HisK_dim/P_sf"/>
</dbReference>
<sequence length="506" mass="57536">MKLKGRGLNIERLSIKWKWSLIISATIIFVYLIFAMLVYYSTQQVVLDKESQEIEIAMGNAEEVLKPLQEEVTEENIDNLVRDQQVAVNTFRDRYDQADSRSGDREGAISKLSLRLFDLDGKEVYAIGANDYPFQVTNKFILRPVSDDPNFSLMGVKPLVSETSQERIGYIQIINNLASFHHVISQIISSIFFIGLLVVVLSVFLGLFISDRFLSPIRRLKNAMAGIIKEPESEKRLKVAGSDELAELASIYNQMIDRMQKNIDSQKQFVEDVSHELRTPVAIVEGHLNLLERWGKDDPEILEESIQASVQEISRMKSLVQEMLDLSRAVQVDIQYKDERTDVKQLVSQLHNNFQLVHEDFTFNLDIDVEGEAIVNMYRNHLEQVLIILLDNAVKYSKDRKEVHLSLATSGDRVQIAVQDFGEGISEEDSQKIFNRFYRVDKARSREKGGNGLGLSIAKQLINGYGGTISVDSVPGRGSVFRIELKLLQNQAKDQDFTDSKGQKKE</sequence>
<evidence type="ECO:0000313" key="15">
    <source>
        <dbReference type="EMBL" id="EKU93068.1"/>
    </source>
</evidence>
<dbReference type="SUPFAM" id="SSF47384">
    <property type="entry name" value="Homodimeric domain of signal transducing histidine kinase"/>
    <property type="match status" value="1"/>
</dbReference>
<dbReference type="PANTHER" id="PTHR45528:SF12">
    <property type="entry name" value="SENSOR HISTIDINE KINASE ARSS"/>
    <property type="match status" value="1"/>
</dbReference>
<dbReference type="FunFam" id="3.30.565.10:FF:000006">
    <property type="entry name" value="Sensor histidine kinase WalK"/>
    <property type="match status" value="1"/>
</dbReference>
<dbReference type="PROSITE" id="PS50885">
    <property type="entry name" value="HAMP"/>
    <property type="match status" value="1"/>
</dbReference>
<dbReference type="InterPro" id="IPR003661">
    <property type="entry name" value="HisK_dim/P_dom"/>
</dbReference>
<comment type="subcellular location">
    <subcellularLocation>
        <location evidence="2">Membrane</location>
        <topology evidence="2">Multi-pass membrane protein</topology>
    </subcellularLocation>
</comment>
<dbReference type="InterPro" id="IPR004358">
    <property type="entry name" value="Sig_transdc_His_kin-like_C"/>
</dbReference>
<dbReference type="Proteomes" id="UP000009875">
    <property type="component" value="Unassembled WGS sequence"/>
</dbReference>
<evidence type="ECO:0000259" key="14">
    <source>
        <dbReference type="PROSITE" id="PS50885"/>
    </source>
</evidence>
<evidence type="ECO:0000256" key="7">
    <source>
        <dbReference type="ARBA" id="ARBA00022692"/>
    </source>
</evidence>
<dbReference type="PANTHER" id="PTHR45528">
    <property type="entry name" value="SENSOR HISTIDINE KINASE CPXA"/>
    <property type="match status" value="1"/>
</dbReference>
<dbReference type="SUPFAM" id="SSF55874">
    <property type="entry name" value="ATPase domain of HSP90 chaperone/DNA topoisomerase II/histidine kinase"/>
    <property type="match status" value="1"/>
</dbReference>
<comment type="caution">
    <text evidence="15">The sequence shown here is derived from an EMBL/GenBank/DDBJ whole genome shotgun (WGS) entry which is preliminary data.</text>
</comment>
<name>K9E8S1_9LACT</name>
<dbReference type="InterPro" id="IPR041610">
    <property type="entry name" value="ArlS_N"/>
</dbReference>
<dbReference type="FunFam" id="1.10.287.130:FF:000001">
    <property type="entry name" value="Two-component sensor histidine kinase"/>
    <property type="match status" value="1"/>
</dbReference>
<dbReference type="InterPro" id="IPR036890">
    <property type="entry name" value="HATPase_C_sf"/>
</dbReference>
<dbReference type="HOGENOM" id="CLU_000445_89_6_9"/>
<proteinExistence type="predicted"/>
<keyword evidence="5" id="KW-0597">Phosphoprotein</keyword>
<dbReference type="EMBL" id="AGXA01000027">
    <property type="protein sequence ID" value="EKU93068.1"/>
    <property type="molecule type" value="Genomic_DNA"/>
</dbReference>
<gene>
    <name evidence="15" type="ORF">HMPREF9698_01264</name>
</gene>
<evidence type="ECO:0000256" key="4">
    <source>
        <dbReference type="ARBA" id="ARBA00015735"/>
    </source>
</evidence>
<dbReference type="Pfam" id="PF02518">
    <property type="entry name" value="HATPase_c"/>
    <property type="match status" value="1"/>
</dbReference>
<dbReference type="eggNOG" id="COG5002">
    <property type="taxonomic scope" value="Bacteria"/>
</dbReference>
<evidence type="ECO:0000256" key="2">
    <source>
        <dbReference type="ARBA" id="ARBA00004141"/>
    </source>
</evidence>
<dbReference type="CDD" id="cd06225">
    <property type="entry name" value="HAMP"/>
    <property type="match status" value="1"/>
</dbReference>
<keyword evidence="11 12" id="KW-0472">Membrane</keyword>
<evidence type="ECO:0000256" key="3">
    <source>
        <dbReference type="ARBA" id="ARBA00012438"/>
    </source>
</evidence>
<dbReference type="CDD" id="cd00082">
    <property type="entry name" value="HisKA"/>
    <property type="match status" value="1"/>
</dbReference>
<keyword evidence="9 12" id="KW-1133">Transmembrane helix</keyword>
<dbReference type="PRINTS" id="PR00344">
    <property type="entry name" value="BCTRLSENSOR"/>
</dbReference>
<comment type="catalytic activity">
    <reaction evidence="1">
        <text>ATP + protein L-histidine = ADP + protein N-phospho-L-histidine.</text>
        <dbReference type="EC" id="2.7.13.3"/>
    </reaction>
</comment>
<keyword evidence="8" id="KW-0418">Kinase</keyword>
<dbReference type="AlphaFoldDB" id="K9E8S1"/>
<dbReference type="RefSeq" id="WP_003778874.1">
    <property type="nucleotide sequence ID" value="NZ_JH992961.1"/>
</dbReference>
<evidence type="ECO:0000313" key="16">
    <source>
        <dbReference type="Proteomes" id="UP000009875"/>
    </source>
</evidence>
<evidence type="ECO:0000256" key="8">
    <source>
        <dbReference type="ARBA" id="ARBA00022777"/>
    </source>
</evidence>
<evidence type="ECO:0000256" key="1">
    <source>
        <dbReference type="ARBA" id="ARBA00000085"/>
    </source>
</evidence>
<dbReference type="SMART" id="SM00388">
    <property type="entry name" value="HisKA"/>
    <property type="match status" value="1"/>
</dbReference>
<reference evidence="15 16" key="1">
    <citation type="submission" date="2012-09" db="EMBL/GenBank/DDBJ databases">
        <title>The Genome Sequence of Alloiococcus otitis ATCC 51267.</title>
        <authorList>
            <consortium name="The Broad Institute Genome Sequencing Platform"/>
            <person name="Earl A."/>
            <person name="Ward D."/>
            <person name="Feldgarden M."/>
            <person name="Gevers D."/>
            <person name="Huys G."/>
            <person name="Walker B."/>
            <person name="Young S.K."/>
            <person name="Zeng Q."/>
            <person name="Gargeya S."/>
            <person name="Fitzgerald M."/>
            <person name="Haas B."/>
            <person name="Abouelleil A."/>
            <person name="Alvarado L."/>
            <person name="Arachchi H.M."/>
            <person name="Berlin A.M."/>
            <person name="Chapman S.B."/>
            <person name="Goldberg J."/>
            <person name="Griggs A."/>
            <person name="Gujja S."/>
            <person name="Hansen M."/>
            <person name="Howarth C."/>
            <person name="Imamovic A."/>
            <person name="Larimer J."/>
            <person name="McCowen C."/>
            <person name="Montmayeur A."/>
            <person name="Murphy C."/>
            <person name="Neiman D."/>
            <person name="Pearson M."/>
            <person name="Priest M."/>
            <person name="Roberts A."/>
            <person name="Saif S."/>
            <person name="Shea T."/>
            <person name="Sisk P."/>
            <person name="Sykes S."/>
            <person name="Wortman J."/>
            <person name="Nusbaum C."/>
            <person name="Birren B."/>
        </authorList>
    </citation>
    <scope>NUCLEOTIDE SEQUENCE [LARGE SCALE GENOMIC DNA]</scope>
    <source>
        <strain evidence="15 16">ATCC 51267</strain>
    </source>
</reference>
<evidence type="ECO:0000256" key="9">
    <source>
        <dbReference type="ARBA" id="ARBA00022989"/>
    </source>
</evidence>
<keyword evidence="7 12" id="KW-0812">Transmembrane</keyword>
<dbReference type="InterPro" id="IPR005467">
    <property type="entry name" value="His_kinase_dom"/>
</dbReference>
<dbReference type="Gene3D" id="6.10.340.10">
    <property type="match status" value="1"/>
</dbReference>
<evidence type="ECO:0000256" key="12">
    <source>
        <dbReference type="SAM" id="Phobius"/>
    </source>
</evidence>
<evidence type="ECO:0000256" key="5">
    <source>
        <dbReference type="ARBA" id="ARBA00022553"/>
    </source>
</evidence>
<evidence type="ECO:0000256" key="6">
    <source>
        <dbReference type="ARBA" id="ARBA00022679"/>
    </source>
</evidence>
<dbReference type="PROSITE" id="PS50109">
    <property type="entry name" value="HIS_KIN"/>
    <property type="match status" value="1"/>
</dbReference>
<dbReference type="EC" id="2.7.13.3" evidence="3"/>
<dbReference type="Pfam" id="PF00512">
    <property type="entry name" value="HisKA"/>
    <property type="match status" value="1"/>
</dbReference>
<dbReference type="Pfam" id="PF00672">
    <property type="entry name" value="HAMP"/>
    <property type="match status" value="1"/>
</dbReference>
<dbReference type="SMART" id="SM00387">
    <property type="entry name" value="HATPase_c"/>
    <property type="match status" value="1"/>
</dbReference>
<dbReference type="Gene3D" id="1.10.287.130">
    <property type="match status" value="1"/>
</dbReference>
<evidence type="ECO:0000256" key="10">
    <source>
        <dbReference type="ARBA" id="ARBA00023012"/>
    </source>
</evidence>
<evidence type="ECO:0000259" key="13">
    <source>
        <dbReference type="PROSITE" id="PS50109"/>
    </source>
</evidence>
<dbReference type="Pfam" id="PF18719">
    <property type="entry name" value="ArlS_N"/>
    <property type="match status" value="1"/>
</dbReference>
<evidence type="ECO:0000256" key="11">
    <source>
        <dbReference type="ARBA" id="ARBA00023136"/>
    </source>
</evidence>
<dbReference type="STRING" id="883081.HMPREF9698_01264"/>
<dbReference type="GO" id="GO:0000155">
    <property type="term" value="F:phosphorelay sensor kinase activity"/>
    <property type="evidence" value="ECO:0007669"/>
    <property type="project" value="InterPro"/>
</dbReference>
<dbReference type="InterPro" id="IPR050398">
    <property type="entry name" value="HssS/ArlS-like"/>
</dbReference>